<dbReference type="EMBL" id="AIFC01000024">
    <property type="protein sequence ID" value="EHU44146.1"/>
    <property type="molecule type" value="Genomic_DNA"/>
</dbReference>
<sequence>MPVAKDGHAFNLSSRATEFNNDRRRYLAERRFNDFHQFIHQQW</sequence>
<organism evidence="1 2">
    <name type="scientific">Escherichia coli DEC2D</name>
    <dbReference type="NCBI Taxonomy" id="868141"/>
    <lineage>
        <taxon>Bacteria</taxon>
        <taxon>Pseudomonadati</taxon>
        <taxon>Pseudomonadota</taxon>
        <taxon>Gammaproteobacteria</taxon>
        <taxon>Enterobacterales</taxon>
        <taxon>Enterobacteriaceae</taxon>
        <taxon>Escherichia</taxon>
    </lineage>
</organism>
<dbReference type="Proteomes" id="UP000005272">
    <property type="component" value="Unassembled WGS sequence"/>
</dbReference>
<reference evidence="1 2" key="1">
    <citation type="journal article" date="2012" name="J. Bacteriol.">
        <title>Draft Genome Sequences of the Diarrheagenic Escherichia coli Collection.</title>
        <authorList>
            <person name="Hazen T.H."/>
            <person name="Sahl J.W."/>
            <person name="Redman J.C."/>
            <person name="Morris C.R."/>
            <person name="Daugherty S.C."/>
            <person name="Chibucos M.C."/>
            <person name="Sengamalay N.A."/>
            <person name="Fraser-Liggett C.M."/>
            <person name="Steinsland H."/>
            <person name="Whittam T.S."/>
            <person name="Whittam B."/>
            <person name="Manning S.D."/>
            <person name="Rasko D.A."/>
        </authorList>
    </citation>
    <scope>NUCLEOTIDE SEQUENCE [LARGE SCALE GENOMIC DNA]</scope>
    <source>
        <strain evidence="1 2">DEC2D</strain>
    </source>
</reference>
<evidence type="ECO:0000313" key="2">
    <source>
        <dbReference type="Proteomes" id="UP000005272"/>
    </source>
</evidence>
<accession>A0A828U7D6</accession>
<gene>
    <name evidence="1" type="ORF">ECDEC2D_2583</name>
</gene>
<protein>
    <submittedName>
        <fullName evidence="1">Uncharacterized protein</fullName>
    </submittedName>
</protein>
<evidence type="ECO:0000313" key="1">
    <source>
        <dbReference type="EMBL" id="EHU44146.1"/>
    </source>
</evidence>
<name>A0A828U7D6_ECOLX</name>
<comment type="caution">
    <text evidence="1">The sequence shown here is derived from an EMBL/GenBank/DDBJ whole genome shotgun (WGS) entry which is preliminary data.</text>
</comment>
<proteinExistence type="predicted"/>
<dbReference type="AlphaFoldDB" id="A0A828U7D6"/>